<dbReference type="STRING" id="286727.SAMN02982917_1364"/>
<dbReference type="Gene3D" id="1.20.1260.10">
    <property type="match status" value="1"/>
</dbReference>
<evidence type="ECO:0000313" key="5">
    <source>
        <dbReference type="Proteomes" id="UP000192936"/>
    </source>
</evidence>
<sequence>MSRERDHHEKMMNMGWGRFAAMIATSTFIMFFLMYQLVYSLDHALFSINRMVSSLVMACVMTIVMLGFMWSMYRGMFTKIAVLVAAILVGSALLYVNRSQGLVDDLNFMKSMIPHHSIAINNASNASISDPRVRRLADQIIESQVREIAEMKLLIDEIANNGKRGSQPLPARPAQITPDMERQIQEAVQ</sequence>
<evidence type="ECO:0000259" key="3">
    <source>
        <dbReference type="Pfam" id="PF03713"/>
    </source>
</evidence>
<dbReference type="AlphaFoldDB" id="A0A1X7E8X3"/>
<evidence type="ECO:0000313" key="4">
    <source>
        <dbReference type="EMBL" id="SMF29490.1"/>
    </source>
</evidence>
<dbReference type="InterPro" id="IPR005183">
    <property type="entry name" value="DUF305_CopM-like"/>
</dbReference>
<feature type="transmembrane region" description="Helical" evidence="2">
    <location>
        <begin position="51"/>
        <end position="70"/>
    </location>
</feature>
<organism evidence="4 5">
    <name type="scientific">Azospirillum oryzae</name>
    <dbReference type="NCBI Taxonomy" id="286727"/>
    <lineage>
        <taxon>Bacteria</taxon>
        <taxon>Pseudomonadati</taxon>
        <taxon>Pseudomonadota</taxon>
        <taxon>Alphaproteobacteria</taxon>
        <taxon>Rhodospirillales</taxon>
        <taxon>Azospirillaceae</taxon>
        <taxon>Azospirillum</taxon>
    </lineage>
</organism>
<accession>A0A1X7E8X3</accession>
<dbReference type="Pfam" id="PF03713">
    <property type="entry name" value="DUF305"/>
    <property type="match status" value="1"/>
</dbReference>
<dbReference type="OrthoDB" id="517560at2"/>
<evidence type="ECO:0000256" key="1">
    <source>
        <dbReference type="SAM" id="MobiDB-lite"/>
    </source>
</evidence>
<gene>
    <name evidence="4" type="ORF">SAMN02982917_1364</name>
</gene>
<reference evidence="4 5" key="1">
    <citation type="submission" date="2017-04" db="EMBL/GenBank/DDBJ databases">
        <authorList>
            <person name="Afonso C.L."/>
            <person name="Miller P.J."/>
            <person name="Scott M.A."/>
            <person name="Spackman E."/>
            <person name="Goraichik I."/>
            <person name="Dimitrov K.M."/>
            <person name="Suarez D.L."/>
            <person name="Swayne D.E."/>
        </authorList>
    </citation>
    <scope>NUCLEOTIDE SEQUENCE [LARGE SCALE GENOMIC DNA]</scope>
    <source>
        <strain evidence="4 5">A2P</strain>
    </source>
</reference>
<keyword evidence="2" id="KW-1133">Transmembrane helix</keyword>
<feature type="compositionally biased region" description="Basic and acidic residues" evidence="1">
    <location>
        <begin position="179"/>
        <end position="189"/>
    </location>
</feature>
<proteinExistence type="predicted"/>
<protein>
    <recommendedName>
        <fullName evidence="3">DUF305 domain-containing protein</fullName>
    </recommendedName>
</protein>
<dbReference type="InterPro" id="IPR012347">
    <property type="entry name" value="Ferritin-like"/>
</dbReference>
<keyword evidence="2" id="KW-0812">Transmembrane</keyword>
<feature type="transmembrane region" description="Helical" evidence="2">
    <location>
        <begin position="20"/>
        <end position="39"/>
    </location>
</feature>
<feature type="region of interest" description="Disordered" evidence="1">
    <location>
        <begin position="164"/>
        <end position="189"/>
    </location>
</feature>
<dbReference type="Proteomes" id="UP000192936">
    <property type="component" value="Unassembled WGS sequence"/>
</dbReference>
<dbReference type="EMBL" id="FXAK01000002">
    <property type="protein sequence ID" value="SMF29490.1"/>
    <property type="molecule type" value="Genomic_DNA"/>
</dbReference>
<name>A0A1X7E8X3_9PROT</name>
<feature type="transmembrane region" description="Helical" evidence="2">
    <location>
        <begin position="77"/>
        <end position="96"/>
    </location>
</feature>
<keyword evidence="2" id="KW-0472">Membrane</keyword>
<evidence type="ECO:0000256" key="2">
    <source>
        <dbReference type="SAM" id="Phobius"/>
    </source>
</evidence>
<feature type="domain" description="DUF305" evidence="3">
    <location>
        <begin position="105"/>
        <end position="163"/>
    </location>
</feature>